<protein>
    <submittedName>
        <fullName evidence="1">Uncharacterized protein</fullName>
    </submittedName>
</protein>
<organism evidence="1">
    <name type="scientific">Arundo donax</name>
    <name type="common">Giant reed</name>
    <name type="synonym">Donax arundinaceus</name>
    <dbReference type="NCBI Taxonomy" id="35708"/>
    <lineage>
        <taxon>Eukaryota</taxon>
        <taxon>Viridiplantae</taxon>
        <taxon>Streptophyta</taxon>
        <taxon>Embryophyta</taxon>
        <taxon>Tracheophyta</taxon>
        <taxon>Spermatophyta</taxon>
        <taxon>Magnoliopsida</taxon>
        <taxon>Liliopsida</taxon>
        <taxon>Poales</taxon>
        <taxon>Poaceae</taxon>
        <taxon>PACMAD clade</taxon>
        <taxon>Arundinoideae</taxon>
        <taxon>Arundineae</taxon>
        <taxon>Arundo</taxon>
    </lineage>
</organism>
<dbReference type="AlphaFoldDB" id="A0A0A9BKE2"/>
<reference evidence="1" key="1">
    <citation type="submission" date="2014-09" db="EMBL/GenBank/DDBJ databases">
        <authorList>
            <person name="Magalhaes I.L.F."/>
            <person name="Oliveira U."/>
            <person name="Santos F.R."/>
            <person name="Vidigal T.H.D.A."/>
            <person name="Brescovit A.D."/>
            <person name="Santos A.J."/>
        </authorList>
    </citation>
    <scope>NUCLEOTIDE SEQUENCE</scope>
    <source>
        <tissue evidence="1">Shoot tissue taken approximately 20 cm above the soil surface</tissue>
    </source>
</reference>
<evidence type="ECO:0000313" key="1">
    <source>
        <dbReference type="EMBL" id="JAD61670.1"/>
    </source>
</evidence>
<accession>A0A0A9BKE2</accession>
<dbReference type="EMBL" id="GBRH01236225">
    <property type="protein sequence ID" value="JAD61670.1"/>
    <property type="molecule type" value="Transcribed_RNA"/>
</dbReference>
<reference evidence="1" key="2">
    <citation type="journal article" date="2015" name="Data Brief">
        <title>Shoot transcriptome of the giant reed, Arundo donax.</title>
        <authorList>
            <person name="Barrero R.A."/>
            <person name="Guerrero F.D."/>
            <person name="Moolhuijzen P."/>
            <person name="Goolsby J.A."/>
            <person name="Tidwell J."/>
            <person name="Bellgard S.E."/>
            <person name="Bellgard M.I."/>
        </authorList>
    </citation>
    <scope>NUCLEOTIDE SEQUENCE</scope>
    <source>
        <tissue evidence="1">Shoot tissue taken approximately 20 cm above the soil surface</tissue>
    </source>
</reference>
<name>A0A0A9BKE2_ARUDO</name>
<proteinExistence type="predicted"/>
<sequence length="47" mass="4805">MDSREEVGAGVAFAGVEHEDDAFDDVQLLSVASGGGYTDAGFPSKIS</sequence>